<comment type="caution">
    <text evidence="2">The sequence shown here is derived from an EMBL/GenBank/DDBJ whole genome shotgun (WGS) entry which is preliminary data.</text>
</comment>
<dbReference type="Proteomes" id="UP000627715">
    <property type="component" value="Unassembled WGS sequence"/>
</dbReference>
<dbReference type="CDD" id="cd08241">
    <property type="entry name" value="QOR1"/>
    <property type="match status" value="1"/>
</dbReference>
<organism evidence="2 3">
    <name type="scientific">Pseudohongiella nitratireducens</name>
    <dbReference type="NCBI Taxonomy" id="1768907"/>
    <lineage>
        <taxon>Bacteria</taxon>
        <taxon>Pseudomonadati</taxon>
        <taxon>Pseudomonadota</taxon>
        <taxon>Gammaproteobacteria</taxon>
        <taxon>Pseudomonadales</taxon>
        <taxon>Pseudohongiellaceae</taxon>
        <taxon>Pseudohongiella</taxon>
    </lineage>
</organism>
<reference evidence="2" key="1">
    <citation type="journal article" date="2014" name="Int. J. Syst. Evol. Microbiol.">
        <title>Complete genome sequence of Corynebacterium casei LMG S-19264T (=DSM 44701T), isolated from a smear-ripened cheese.</title>
        <authorList>
            <consortium name="US DOE Joint Genome Institute (JGI-PGF)"/>
            <person name="Walter F."/>
            <person name="Albersmeier A."/>
            <person name="Kalinowski J."/>
            <person name="Ruckert C."/>
        </authorList>
    </citation>
    <scope>NUCLEOTIDE SEQUENCE</scope>
    <source>
        <strain evidence="2">CGMCC 1.15425</strain>
    </source>
</reference>
<dbReference type="AlphaFoldDB" id="A0A917GR35"/>
<dbReference type="Pfam" id="PF00107">
    <property type="entry name" value="ADH_zinc_N"/>
    <property type="match status" value="1"/>
</dbReference>
<dbReference type="SUPFAM" id="SSF51735">
    <property type="entry name" value="NAD(P)-binding Rossmann-fold domains"/>
    <property type="match status" value="1"/>
</dbReference>
<dbReference type="InterPro" id="IPR013154">
    <property type="entry name" value="ADH-like_N"/>
</dbReference>
<keyword evidence="3" id="KW-1185">Reference proteome</keyword>
<dbReference type="GO" id="GO:0016491">
    <property type="term" value="F:oxidoreductase activity"/>
    <property type="evidence" value="ECO:0007669"/>
    <property type="project" value="InterPro"/>
</dbReference>
<name>A0A917GR35_9GAMM</name>
<evidence type="ECO:0000313" key="3">
    <source>
        <dbReference type="Proteomes" id="UP000627715"/>
    </source>
</evidence>
<dbReference type="InterPro" id="IPR051397">
    <property type="entry name" value="Zn-ADH-like_protein"/>
</dbReference>
<dbReference type="InterPro" id="IPR020843">
    <property type="entry name" value="ER"/>
</dbReference>
<dbReference type="Pfam" id="PF08240">
    <property type="entry name" value="ADH_N"/>
    <property type="match status" value="1"/>
</dbReference>
<evidence type="ECO:0000259" key="1">
    <source>
        <dbReference type="SMART" id="SM00829"/>
    </source>
</evidence>
<evidence type="ECO:0000313" key="2">
    <source>
        <dbReference type="EMBL" id="GGG54356.1"/>
    </source>
</evidence>
<dbReference type="Gene3D" id="3.40.50.720">
    <property type="entry name" value="NAD(P)-binding Rossmann-like Domain"/>
    <property type="match status" value="1"/>
</dbReference>
<dbReference type="InterPro" id="IPR011032">
    <property type="entry name" value="GroES-like_sf"/>
</dbReference>
<feature type="domain" description="Enoyl reductase (ER)" evidence="1">
    <location>
        <begin position="22"/>
        <end position="334"/>
    </location>
</feature>
<sequence length="339" mass="36868">MLESLQTQWGDTMKAILCKEYGGPEKLIIGDTDSPIPEPDQVVVDVYAASINFPDTLQIQGKYQFQPPMPFTPGSEVGGVVSHVGSEVSNLKVGDRVMAVSTIGGMAEQVCCNASSVRKIPDNMDFNTAAGFAMVYTTSYHALKQRARIQPGETLLVLGASGGVGLAAVELGKLMGARVIAAASSDEKLTFIEQAGPDELLNYGDGELKEKVKALTDGKGADVIYDPIGGDLFDQATRCINWNGRLLVVGFTSGRIPNYPANLALLKGSSMVGVFLGRFRKEEPEAYEQNFQELLQMYSDGKIRPIVTQTYPFEDFESAFNVFKERRVMGKVTLTIRQE</sequence>
<accession>A0A917GR35</accession>
<dbReference type="PANTHER" id="PTHR43677:SF4">
    <property type="entry name" value="QUINONE OXIDOREDUCTASE-LIKE PROTEIN 2"/>
    <property type="match status" value="1"/>
</dbReference>
<dbReference type="Gene3D" id="3.90.180.10">
    <property type="entry name" value="Medium-chain alcohol dehydrogenases, catalytic domain"/>
    <property type="match status" value="1"/>
</dbReference>
<dbReference type="EMBL" id="BMIY01000004">
    <property type="protein sequence ID" value="GGG54356.1"/>
    <property type="molecule type" value="Genomic_DNA"/>
</dbReference>
<dbReference type="PANTHER" id="PTHR43677">
    <property type="entry name" value="SHORT-CHAIN DEHYDROGENASE/REDUCTASE"/>
    <property type="match status" value="1"/>
</dbReference>
<dbReference type="SUPFAM" id="SSF50129">
    <property type="entry name" value="GroES-like"/>
    <property type="match status" value="1"/>
</dbReference>
<proteinExistence type="predicted"/>
<reference evidence="2" key="2">
    <citation type="submission" date="2020-09" db="EMBL/GenBank/DDBJ databases">
        <authorList>
            <person name="Sun Q."/>
            <person name="Zhou Y."/>
        </authorList>
    </citation>
    <scope>NUCLEOTIDE SEQUENCE</scope>
    <source>
        <strain evidence="2">CGMCC 1.15425</strain>
    </source>
</reference>
<dbReference type="SMART" id="SM00829">
    <property type="entry name" value="PKS_ER"/>
    <property type="match status" value="1"/>
</dbReference>
<protein>
    <submittedName>
        <fullName evidence="2">NADPH:quinone oxidoreductase</fullName>
    </submittedName>
</protein>
<dbReference type="InterPro" id="IPR036291">
    <property type="entry name" value="NAD(P)-bd_dom_sf"/>
</dbReference>
<dbReference type="InterPro" id="IPR013149">
    <property type="entry name" value="ADH-like_C"/>
</dbReference>
<gene>
    <name evidence="2" type="ORF">GCM10011403_09390</name>
</gene>